<reference evidence="2" key="1">
    <citation type="journal article" date="2020" name="Stud. Mycol.">
        <title>101 Dothideomycetes genomes: a test case for predicting lifestyles and emergence of pathogens.</title>
        <authorList>
            <person name="Haridas S."/>
            <person name="Albert R."/>
            <person name="Binder M."/>
            <person name="Bloem J."/>
            <person name="Labutti K."/>
            <person name="Salamov A."/>
            <person name="Andreopoulos B."/>
            <person name="Baker S."/>
            <person name="Barry K."/>
            <person name="Bills G."/>
            <person name="Bluhm B."/>
            <person name="Cannon C."/>
            <person name="Castanera R."/>
            <person name="Culley D."/>
            <person name="Daum C."/>
            <person name="Ezra D."/>
            <person name="Gonzalez J."/>
            <person name="Henrissat B."/>
            <person name="Kuo A."/>
            <person name="Liang C."/>
            <person name="Lipzen A."/>
            <person name="Lutzoni F."/>
            <person name="Magnuson J."/>
            <person name="Mondo S."/>
            <person name="Nolan M."/>
            <person name="Ohm R."/>
            <person name="Pangilinan J."/>
            <person name="Park H.-J."/>
            <person name="Ramirez L."/>
            <person name="Alfaro M."/>
            <person name="Sun H."/>
            <person name="Tritt A."/>
            <person name="Yoshinaga Y."/>
            <person name="Zwiers L.-H."/>
            <person name="Turgeon B."/>
            <person name="Goodwin S."/>
            <person name="Spatafora J."/>
            <person name="Crous P."/>
            <person name="Grigoriev I."/>
        </authorList>
    </citation>
    <scope>NUCLEOTIDE SEQUENCE</scope>
    <source>
        <strain evidence="2">CBS 130266</strain>
    </source>
</reference>
<evidence type="ECO:0000313" key="2">
    <source>
        <dbReference type="EMBL" id="KAF2420122.1"/>
    </source>
</evidence>
<feature type="compositionally biased region" description="Basic and acidic residues" evidence="1">
    <location>
        <begin position="25"/>
        <end position="35"/>
    </location>
</feature>
<sequence length="166" mass="18973">MTNKHKPAKGKAGKATDSQQSPHTIHNEEQEHIDYGDQELDTQNLENVDRDWEADEGDEETLVNEPYGYRGAIDNGNDSDEEYDQNEDDREDHEYEGDWSDNWAGNVGGEEVEIEEWGDDDVRDHLNRAYGWCGTRAEGSEEEKEDDQHGTCKENDEDGYWDATSG</sequence>
<proteinExistence type="predicted"/>
<accession>A0A9P4NG06</accession>
<dbReference type="EMBL" id="MU007113">
    <property type="protein sequence ID" value="KAF2420122.1"/>
    <property type="molecule type" value="Genomic_DNA"/>
</dbReference>
<name>A0A9P4NG06_9PEZI</name>
<dbReference type="Proteomes" id="UP000800235">
    <property type="component" value="Unassembled WGS sequence"/>
</dbReference>
<comment type="caution">
    <text evidence="2">The sequence shown here is derived from an EMBL/GenBank/DDBJ whole genome shotgun (WGS) entry which is preliminary data.</text>
</comment>
<organism evidence="2 3">
    <name type="scientific">Tothia fuscella</name>
    <dbReference type="NCBI Taxonomy" id="1048955"/>
    <lineage>
        <taxon>Eukaryota</taxon>
        <taxon>Fungi</taxon>
        <taxon>Dikarya</taxon>
        <taxon>Ascomycota</taxon>
        <taxon>Pezizomycotina</taxon>
        <taxon>Dothideomycetes</taxon>
        <taxon>Pleosporomycetidae</taxon>
        <taxon>Venturiales</taxon>
        <taxon>Cylindrosympodiaceae</taxon>
        <taxon>Tothia</taxon>
    </lineage>
</organism>
<dbReference type="AlphaFoldDB" id="A0A9P4NG06"/>
<feature type="compositionally biased region" description="Basic residues" evidence="1">
    <location>
        <begin position="1"/>
        <end position="12"/>
    </location>
</feature>
<gene>
    <name evidence="2" type="ORF">EJ08DRAFT_738700</name>
</gene>
<protein>
    <submittedName>
        <fullName evidence="2">Uncharacterized protein</fullName>
    </submittedName>
</protein>
<keyword evidence="3" id="KW-1185">Reference proteome</keyword>
<feature type="region of interest" description="Disordered" evidence="1">
    <location>
        <begin position="1"/>
        <end position="106"/>
    </location>
</feature>
<evidence type="ECO:0000256" key="1">
    <source>
        <dbReference type="SAM" id="MobiDB-lite"/>
    </source>
</evidence>
<feature type="compositionally biased region" description="Acidic residues" evidence="1">
    <location>
        <begin position="77"/>
        <end position="99"/>
    </location>
</feature>
<feature type="compositionally biased region" description="Acidic residues" evidence="1">
    <location>
        <begin position="52"/>
        <end position="62"/>
    </location>
</feature>
<evidence type="ECO:0000313" key="3">
    <source>
        <dbReference type="Proteomes" id="UP000800235"/>
    </source>
</evidence>
<feature type="region of interest" description="Disordered" evidence="1">
    <location>
        <begin position="134"/>
        <end position="166"/>
    </location>
</feature>